<dbReference type="InterPro" id="IPR023827">
    <property type="entry name" value="Peptidase_S8_Asp-AS"/>
</dbReference>
<dbReference type="PROSITE" id="PS00138">
    <property type="entry name" value="SUBTILASE_SER"/>
    <property type="match status" value="1"/>
</dbReference>
<dbReference type="InterPro" id="IPR036852">
    <property type="entry name" value="Peptidase_S8/S53_dom_sf"/>
</dbReference>
<protein>
    <recommendedName>
        <fullName evidence="13">Peptidase S8/S53 domain-containing protein</fullName>
    </recommendedName>
</protein>
<dbReference type="PROSITE" id="PS51892">
    <property type="entry name" value="SUBTILASE"/>
    <property type="match status" value="1"/>
</dbReference>
<dbReference type="InterPro" id="IPR000209">
    <property type="entry name" value="Peptidase_S8/S53_dom"/>
</dbReference>
<keyword evidence="3 8" id="KW-0732">Signal</keyword>
<evidence type="ECO:0000256" key="3">
    <source>
        <dbReference type="ARBA" id="ARBA00022729"/>
    </source>
</evidence>
<dbReference type="PROSITE" id="PS00136">
    <property type="entry name" value="SUBTILASE_ASP"/>
    <property type="match status" value="1"/>
</dbReference>
<feature type="active site" description="Charge relay system" evidence="6">
    <location>
        <position position="190"/>
    </location>
</feature>
<dbReference type="PANTHER" id="PTHR43806:SF11">
    <property type="entry name" value="CEREVISIN-RELATED"/>
    <property type="match status" value="1"/>
</dbReference>
<dbReference type="Gene3D" id="3.40.50.200">
    <property type="entry name" value="Peptidase S8/S53 domain"/>
    <property type="match status" value="1"/>
</dbReference>
<evidence type="ECO:0000259" key="9">
    <source>
        <dbReference type="Pfam" id="PF00082"/>
    </source>
</evidence>
<keyword evidence="5 6" id="KW-0720">Serine protease</keyword>
<dbReference type="PANTHER" id="PTHR43806">
    <property type="entry name" value="PEPTIDASE S8"/>
    <property type="match status" value="1"/>
</dbReference>
<dbReference type="SUPFAM" id="SSF52743">
    <property type="entry name" value="Subtilisin-like"/>
    <property type="match status" value="1"/>
</dbReference>
<dbReference type="PRINTS" id="PR00723">
    <property type="entry name" value="SUBTILISIN"/>
</dbReference>
<evidence type="ECO:0000256" key="8">
    <source>
        <dbReference type="SAM" id="SignalP"/>
    </source>
</evidence>
<proteinExistence type="inferred from homology"/>
<dbReference type="InterPro" id="IPR050131">
    <property type="entry name" value="Peptidase_S8_subtilisin-like"/>
</dbReference>
<sequence>MRTFIKYLLLLVCLLYTVSCHQTSPGHYFVMLKDDAQLHEHIAWANKINNDSDSGHHGVQDFYECPLGKGYFAHVSGKTARAIEQSDEVLHLVPESTWSLQRVQSSDEIIVDKRIDPKNWALTAISSKPPTREGPYKYHKTQATGTYIYVVDTGIQSDDKEFQGRVVPGWALAPEDDPKYWEFDSNYLDHGTYVAGMQEVSVMELLKMLLWLMCRIPARAVIKGLCWAADDILKHDRANKSVINLSVTVGEDCSTARKVLYDLANLGITVVAGAGNDGKDAKTACLAGSKHVITVGAYDEYFNAANFSNHGTGIDVWAPGAGVRSLRSKAVLDELGRHPYPDDMLHGTSFAAPHVSGMIAGWMGETEEGLTPKQAREKLKELSHEDLLHTSDFMKCGVPQDEWEYRLANNRMAYNGADV</sequence>
<evidence type="ECO:0000256" key="2">
    <source>
        <dbReference type="ARBA" id="ARBA00022670"/>
    </source>
</evidence>
<keyword evidence="4 6" id="KW-0378">Hydrolase</keyword>
<evidence type="ECO:0000256" key="4">
    <source>
        <dbReference type="ARBA" id="ARBA00022801"/>
    </source>
</evidence>
<feature type="chain" id="PRO_5046565565" description="Peptidase S8/S53 domain-containing protein" evidence="8">
    <location>
        <begin position="21"/>
        <end position="419"/>
    </location>
</feature>
<comment type="similarity">
    <text evidence="1 6 7">Belongs to the peptidase S8 family.</text>
</comment>
<accession>A0ABY6TSH3</accession>
<evidence type="ECO:0000313" key="11">
    <source>
        <dbReference type="EMBL" id="VUC20973.1"/>
    </source>
</evidence>
<evidence type="ECO:0000256" key="1">
    <source>
        <dbReference type="ARBA" id="ARBA00011073"/>
    </source>
</evidence>
<dbReference type="Pfam" id="PF05922">
    <property type="entry name" value="Inhibitor_I9"/>
    <property type="match status" value="1"/>
</dbReference>
<evidence type="ECO:0008006" key="13">
    <source>
        <dbReference type="Google" id="ProtNLM"/>
    </source>
</evidence>
<organism evidence="11 12">
    <name type="scientific">Bionectria ochroleuca</name>
    <name type="common">Gliocladium roseum</name>
    <dbReference type="NCBI Taxonomy" id="29856"/>
    <lineage>
        <taxon>Eukaryota</taxon>
        <taxon>Fungi</taxon>
        <taxon>Dikarya</taxon>
        <taxon>Ascomycota</taxon>
        <taxon>Pezizomycotina</taxon>
        <taxon>Sordariomycetes</taxon>
        <taxon>Hypocreomycetidae</taxon>
        <taxon>Hypocreales</taxon>
        <taxon>Bionectriaceae</taxon>
        <taxon>Clonostachys</taxon>
    </lineage>
</organism>
<name>A0ABY6TSH3_BIOOC</name>
<dbReference type="Proteomes" id="UP000766486">
    <property type="component" value="Unassembled WGS sequence"/>
</dbReference>
<gene>
    <name evidence="11" type="ORF">CLO192961_LOCUS37018</name>
</gene>
<evidence type="ECO:0000256" key="7">
    <source>
        <dbReference type="RuleBase" id="RU003355"/>
    </source>
</evidence>
<evidence type="ECO:0000256" key="6">
    <source>
        <dbReference type="PROSITE-ProRule" id="PRU01240"/>
    </source>
</evidence>
<keyword evidence="2 6" id="KW-0645">Protease</keyword>
<reference evidence="11 12" key="1">
    <citation type="submission" date="2019-06" db="EMBL/GenBank/DDBJ databases">
        <authorList>
            <person name="Broberg M."/>
        </authorList>
    </citation>
    <scope>NUCLEOTIDE SEQUENCE [LARGE SCALE GENOMIC DNA]</scope>
</reference>
<dbReference type="InterPro" id="IPR010259">
    <property type="entry name" value="S8pro/Inhibitor_I9"/>
</dbReference>
<keyword evidence="12" id="KW-1185">Reference proteome</keyword>
<comment type="caution">
    <text evidence="11">The sequence shown here is derived from an EMBL/GenBank/DDBJ whole genome shotgun (WGS) entry which is preliminary data.</text>
</comment>
<feature type="domain" description="Peptidase S8/S53" evidence="9">
    <location>
        <begin position="144"/>
        <end position="380"/>
    </location>
</feature>
<dbReference type="EMBL" id="CABFNS010000316">
    <property type="protein sequence ID" value="VUC20973.1"/>
    <property type="molecule type" value="Genomic_DNA"/>
</dbReference>
<feature type="active site" description="Charge relay system" evidence="6">
    <location>
        <position position="152"/>
    </location>
</feature>
<feature type="signal peptide" evidence="8">
    <location>
        <begin position="1"/>
        <end position="20"/>
    </location>
</feature>
<evidence type="ECO:0000259" key="10">
    <source>
        <dbReference type="Pfam" id="PF05922"/>
    </source>
</evidence>
<feature type="domain" description="Inhibitor I9" evidence="10">
    <location>
        <begin position="28"/>
        <end position="101"/>
    </location>
</feature>
<evidence type="ECO:0000256" key="5">
    <source>
        <dbReference type="ARBA" id="ARBA00022825"/>
    </source>
</evidence>
<dbReference type="Pfam" id="PF00082">
    <property type="entry name" value="Peptidase_S8"/>
    <property type="match status" value="1"/>
</dbReference>
<dbReference type="InterPro" id="IPR023828">
    <property type="entry name" value="Peptidase_S8_Ser-AS"/>
</dbReference>
<evidence type="ECO:0000313" key="12">
    <source>
        <dbReference type="Proteomes" id="UP000766486"/>
    </source>
</evidence>
<dbReference type="InterPro" id="IPR015500">
    <property type="entry name" value="Peptidase_S8_subtilisin-rel"/>
</dbReference>
<feature type="active site" description="Charge relay system" evidence="6">
    <location>
        <position position="349"/>
    </location>
</feature>